<proteinExistence type="predicted"/>
<protein>
    <recommendedName>
        <fullName evidence="1">DUF4440 domain-containing protein</fullName>
    </recommendedName>
</protein>
<dbReference type="Gene3D" id="3.10.450.50">
    <property type="match status" value="1"/>
</dbReference>
<dbReference type="Proteomes" id="UP000614272">
    <property type="component" value="Unassembled WGS sequence"/>
</dbReference>
<reference evidence="3" key="1">
    <citation type="journal article" date="2019" name="Int. J. Syst. Evol. Microbiol.">
        <title>The Global Catalogue of Microorganisms (GCM) 10K type strain sequencing project: providing services to taxonomists for standard genome sequencing and annotation.</title>
        <authorList>
            <consortium name="The Broad Institute Genomics Platform"/>
            <consortium name="The Broad Institute Genome Sequencing Center for Infectious Disease"/>
            <person name="Wu L."/>
            <person name="Ma J."/>
        </authorList>
    </citation>
    <scope>NUCLEOTIDE SEQUENCE [LARGE SCALE GENOMIC DNA]</scope>
    <source>
        <strain evidence="3">CGMCC 1.12923</strain>
    </source>
</reference>
<dbReference type="Pfam" id="PF14534">
    <property type="entry name" value="DUF4440"/>
    <property type="match status" value="1"/>
</dbReference>
<evidence type="ECO:0000313" key="3">
    <source>
        <dbReference type="Proteomes" id="UP000614272"/>
    </source>
</evidence>
<feature type="domain" description="DUF4440" evidence="1">
    <location>
        <begin position="49"/>
        <end position="141"/>
    </location>
</feature>
<dbReference type="InterPro" id="IPR032710">
    <property type="entry name" value="NTF2-like_dom_sf"/>
</dbReference>
<dbReference type="SUPFAM" id="SSF54427">
    <property type="entry name" value="NTF2-like"/>
    <property type="match status" value="1"/>
</dbReference>
<comment type="caution">
    <text evidence="2">The sequence shown here is derived from an EMBL/GenBank/DDBJ whole genome shotgun (WGS) entry which is preliminary data.</text>
</comment>
<keyword evidence="3" id="KW-1185">Reference proteome</keyword>
<evidence type="ECO:0000259" key="1">
    <source>
        <dbReference type="Pfam" id="PF14534"/>
    </source>
</evidence>
<accession>A0ABQ1RL81</accession>
<organism evidence="2 3">
    <name type="scientific">Lacimicrobium alkaliphilum</name>
    <dbReference type="NCBI Taxonomy" id="1526571"/>
    <lineage>
        <taxon>Bacteria</taxon>
        <taxon>Pseudomonadati</taxon>
        <taxon>Pseudomonadota</taxon>
        <taxon>Gammaproteobacteria</taxon>
        <taxon>Alteromonadales</taxon>
        <taxon>Alteromonadaceae</taxon>
        <taxon>Lacimicrobium</taxon>
    </lineage>
</organism>
<evidence type="ECO:0000313" key="2">
    <source>
        <dbReference type="EMBL" id="GGD71654.1"/>
    </source>
</evidence>
<dbReference type="InterPro" id="IPR027843">
    <property type="entry name" value="DUF4440"/>
</dbReference>
<sequence>MITGMHPMRHFTFLTSITILLLLSPLVAKATEQQLLNKLDAFLYGASINDASVHNTFWHEDLVYTSSGGTRFGKAELMKGVRETGPIVKTEVTTWFSSQDVKVRLYDHLAIVNFKLVAKTDESEKYYLNSGTFVRKNEQWQAVNWQATKAAD</sequence>
<gene>
    <name evidence="2" type="ORF">GCM10011357_28350</name>
</gene>
<name>A0ABQ1RL81_9ALTE</name>
<dbReference type="EMBL" id="BMGJ01000012">
    <property type="protein sequence ID" value="GGD71654.1"/>
    <property type="molecule type" value="Genomic_DNA"/>
</dbReference>